<dbReference type="GO" id="GO:0012505">
    <property type="term" value="C:endomembrane system"/>
    <property type="evidence" value="ECO:0007669"/>
    <property type="project" value="UniProtKB-SubCell"/>
</dbReference>
<keyword evidence="5 10" id="KW-1133">Transmembrane helix</keyword>
<keyword evidence="6 10" id="KW-0472">Membrane</keyword>
<dbReference type="EMBL" id="MVGT01003118">
    <property type="protein sequence ID" value="OVA05277.1"/>
    <property type="molecule type" value="Genomic_DNA"/>
</dbReference>
<feature type="transmembrane region" description="Helical" evidence="10">
    <location>
        <begin position="57"/>
        <end position="76"/>
    </location>
</feature>
<dbReference type="OMA" id="WRSVYLY"/>
<evidence type="ECO:0000256" key="10">
    <source>
        <dbReference type="SAM" id="Phobius"/>
    </source>
</evidence>
<feature type="transmembrane region" description="Helical" evidence="10">
    <location>
        <begin position="28"/>
        <end position="45"/>
    </location>
</feature>
<keyword evidence="4 10" id="KW-0812">Transmembrane</keyword>
<feature type="transmembrane region" description="Helical" evidence="10">
    <location>
        <begin position="517"/>
        <end position="537"/>
    </location>
</feature>
<keyword evidence="2" id="KW-0328">Glycosyltransferase</keyword>
<evidence type="ECO:0000256" key="8">
    <source>
        <dbReference type="PIRSR" id="PIRSR605150-2"/>
    </source>
</evidence>
<name>A0A200Q4F9_MACCD</name>
<feature type="binding site" evidence="8">
    <location>
        <position position="115"/>
    </location>
    <ligand>
        <name>UDP-alpha-D-glucose</name>
        <dbReference type="ChEBI" id="CHEBI:58885"/>
    </ligand>
</feature>
<evidence type="ECO:0000256" key="5">
    <source>
        <dbReference type="ARBA" id="ARBA00022989"/>
    </source>
</evidence>
<reference evidence="11 12" key="1">
    <citation type="journal article" date="2017" name="Mol. Plant">
        <title>The Genome of Medicinal Plant Macleaya cordata Provides New Insights into Benzylisoquinoline Alkaloids Metabolism.</title>
        <authorList>
            <person name="Liu X."/>
            <person name="Liu Y."/>
            <person name="Huang P."/>
            <person name="Ma Y."/>
            <person name="Qing Z."/>
            <person name="Tang Q."/>
            <person name="Cao H."/>
            <person name="Cheng P."/>
            <person name="Zheng Y."/>
            <person name="Yuan Z."/>
            <person name="Zhou Y."/>
            <person name="Liu J."/>
            <person name="Tang Z."/>
            <person name="Zhuo Y."/>
            <person name="Zhang Y."/>
            <person name="Yu L."/>
            <person name="Huang J."/>
            <person name="Yang P."/>
            <person name="Peng Q."/>
            <person name="Zhang J."/>
            <person name="Jiang W."/>
            <person name="Zhang Z."/>
            <person name="Lin K."/>
            <person name="Ro D.K."/>
            <person name="Chen X."/>
            <person name="Xiong X."/>
            <person name="Shang Y."/>
            <person name="Huang S."/>
            <person name="Zeng J."/>
        </authorList>
    </citation>
    <scope>NUCLEOTIDE SEQUENCE [LARGE SCALE GENOMIC DNA]</scope>
    <source>
        <strain evidence="12">cv. BLH2017</strain>
        <tissue evidence="11">Root</tissue>
    </source>
</reference>
<evidence type="ECO:0000256" key="6">
    <source>
        <dbReference type="ARBA" id="ARBA00023136"/>
    </source>
</evidence>
<dbReference type="GO" id="GO:0030244">
    <property type="term" value="P:cellulose biosynthetic process"/>
    <property type="evidence" value="ECO:0007669"/>
    <property type="project" value="InterPro"/>
</dbReference>
<evidence type="ECO:0000256" key="1">
    <source>
        <dbReference type="ARBA" id="ARBA00004127"/>
    </source>
</evidence>
<dbReference type="Gene3D" id="3.90.550.10">
    <property type="entry name" value="Spore Coat Polysaccharide Biosynthesis Protein SpsA, Chain A"/>
    <property type="match status" value="2"/>
</dbReference>
<dbReference type="InterPro" id="IPR029044">
    <property type="entry name" value="Nucleotide-diphossugar_trans"/>
</dbReference>
<evidence type="ECO:0000313" key="12">
    <source>
        <dbReference type="Proteomes" id="UP000195402"/>
    </source>
</evidence>
<dbReference type="GO" id="GO:0071555">
    <property type="term" value="P:cell wall organization"/>
    <property type="evidence" value="ECO:0007669"/>
    <property type="project" value="UniProtKB-KW"/>
</dbReference>
<dbReference type="GO" id="GO:0016760">
    <property type="term" value="F:cellulose synthase (UDP-forming) activity"/>
    <property type="evidence" value="ECO:0007669"/>
    <property type="project" value="InterPro"/>
</dbReference>
<comment type="subcellular location">
    <subcellularLocation>
        <location evidence="1">Endomembrane system</location>
        <topology evidence="1">Multi-pass membrane protein</topology>
    </subcellularLocation>
</comment>
<feature type="binding site" evidence="9">
    <location>
        <position position="288"/>
    </location>
    <ligand>
        <name>Mn(2+)</name>
        <dbReference type="ChEBI" id="CHEBI:29035"/>
    </ligand>
</feature>
<dbReference type="InParanoid" id="A0A200Q4F9"/>
<feature type="transmembrane region" description="Helical" evidence="10">
    <location>
        <begin position="647"/>
        <end position="666"/>
    </location>
</feature>
<accession>A0A200Q4F9</accession>
<keyword evidence="3" id="KW-0808">Transferase</keyword>
<dbReference type="InterPro" id="IPR005150">
    <property type="entry name" value="Cellulose_synth"/>
</dbReference>
<evidence type="ECO:0000256" key="3">
    <source>
        <dbReference type="ARBA" id="ARBA00022679"/>
    </source>
</evidence>
<feature type="binding site" evidence="9">
    <location>
        <position position="264"/>
    </location>
    <ligand>
        <name>Mn(2+)</name>
        <dbReference type="ChEBI" id="CHEBI:29035"/>
    </ligand>
</feature>
<dbReference type="PANTHER" id="PTHR13301">
    <property type="entry name" value="X-BOX TRANSCRIPTION FACTOR-RELATED"/>
    <property type="match status" value="1"/>
</dbReference>
<comment type="caution">
    <text evidence="11">The sequence shown here is derived from an EMBL/GenBank/DDBJ whole genome shotgun (WGS) entry which is preliminary data.</text>
</comment>
<dbReference type="STRING" id="56857.A0A200Q4F9"/>
<feature type="transmembrane region" description="Helical" evidence="10">
    <location>
        <begin position="597"/>
        <end position="614"/>
    </location>
</feature>
<dbReference type="Proteomes" id="UP000195402">
    <property type="component" value="Unassembled WGS sequence"/>
</dbReference>
<evidence type="ECO:0000313" key="11">
    <source>
        <dbReference type="EMBL" id="OVA05277.1"/>
    </source>
</evidence>
<dbReference type="Pfam" id="PF03552">
    <property type="entry name" value="Cellulose_synt"/>
    <property type="match status" value="2"/>
</dbReference>
<feature type="binding site" evidence="8">
    <location>
        <position position="114"/>
    </location>
    <ligand>
        <name>UDP-alpha-D-glucose</name>
        <dbReference type="ChEBI" id="CHEBI:58885"/>
    </ligand>
</feature>
<dbReference type="OrthoDB" id="72851at2759"/>
<evidence type="ECO:0000256" key="2">
    <source>
        <dbReference type="ARBA" id="ARBA00022676"/>
    </source>
</evidence>
<dbReference type="GO" id="GO:0016020">
    <property type="term" value="C:membrane"/>
    <property type="evidence" value="ECO:0007669"/>
    <property type="project" value="InterPro"/>
</dbReference>
<dbReference type="FunFam" id="3.90.550.10:FF:000194">
    <property type="entry name" value="Cellulose synthase-like protein G2 isoform A"/>
    <property type="match status" value="1"/>
</dbReference>
<evidence type="ECO:0000256" key="7">
    <source>
        <dbReference type="ARBA" id="ARBA00023316"/>
    </source>
</evidence>
<keyword evidence="7" id="KW-0961">Cell wall biogenesis/degradation</keyword>
<evidence type="ECO:0000256" key="4">
    <source>
        <dbReference type="ARBA" id="ARBA00022692"/>
    </source>
</evidence>
<sequence>MEKIEKRVSSLPLHEVQVQTLRANINRIHSLFHTIAVLCLFYYRLSHLIHAESVPTWPWILLFSSEFILGFIWFLTQAFRWRPVSRAAFQDRIDPNTTDLPGVDVFVCTADPTKEPTLEVMNTVLSSMSLDYPPEKLSVYLSDDGGSSLTLFGIKEAGVFARSWIPFCRNYGIKTRCPEAYFTGTFSDDERIHRSDLFKADEEQIKAKYKHFKDSVEKASENAATSQDRAPQIEIICGNDGTSDLPRLVYVSRERRPTYPHRFKAGALNALLRVSGIISNAPYILVLDCDMYCNDPTSAKQAMCFHMDPKISPSLAFVQFPQIFYNVSKNDIYDGQARSAYKTKWQGMDGLRGPVLSGTGFYLKRKALYGTPKQEDVYITEPKSCFGPSTKFIKSLHQDYEGDDDKDSSTNSSLLQEARFLASCAFEKNTQWGDRIGFSYQCLLESTFTGYLLHCKGWTSVYCFPSKPCFLGCTTINMKDALVQALKWCSGLFQVGISKYSPLTYGMSRMSALQSMCYAYFTMQPLFALALIIYGVIPQLYLVKGIPLYPKVSDPWFAVFAIVYVSALCQHLAEVLTSGGTLLTWWNEQRIWMIKSVTANFFGCLDVIMKWIGVTKASFRLTNKVIDTEHQKKYEKGVFDFEGATTFMIPLIILVILNLGCFLLGARRVLIDKSYEEMFGQVFLSFIILVLSYPILEGIVTRKKGGI</sequence>
<feature type="binding site" evidence="8">
    <location>
        <position position="144"/>
    </location>
    <ligand>
        <name>UDP-alpha-D-glucose</name>
        <dbReference type="ChEBI" id="CHEBI:58885"/>
    </ligand>
</feature>
<protein>
    <submittedName>
        <fullName evidence="11">Cellulose synthase</fullName>
    </submittedName>
</protein>
<gene>
    <name evidence="11" type="ORF">BVC80_441g16</name>
</gene>
<organism evidence="11 12">
    <name type="scientific">Macleaya cordata</name>
    <name type="common">Five-seeded plume-poppy</name>
    <name type="synonym">Bocconia cordata</name>
    <dbReference type="NCBI Taxonomy" id="56857"/>
    <lineage>
        <taxon>Eukaryota</taxon>
        <taxon>Viridiplantae</taxon>
        <taxon>Streptophyta</taxon>
        <taxon>Embryophyta</taxon>
        <taxon>Tracheophyta</taxon>
        <taxon>Spermatophyta</taxon>
        <taxon>Magnoliopsida</taxon>
        <taxon>Ranunculales</taxon>
        <taxon>Papaveraceae</taxon>
        <taxon>Papaveroideae</taxon>
        <taxon>Macleaya</taxon>
    </lineage>
</organism>
<keyword evidence="12" id="KW-1185">Reference proteome</keyword>
<evidence type="ECO:0000256" key="9">
    <source>
        <dbReference type="PIRSR" id="PIRSR605150-3"/>
    </source>
</evidence>
<dbReference type="AlphaFoldDB" id="A0A200Q4F9"/>
<feature type="transmembrane region" description="Helical" evidence="10">
    <location>
        <begin position="678"/>
        <end position="696"/>
    </location>
</feature>
<proteinExistence type="predicted"/>
<dbReference type="SUPFAM" id="SSF53448">
    <property type="entry name" value="Nucleotide-diphospho-sugar transferases"/>
    <property type="match status" value="1"/>
</dbReference>
<feature type="transmembrane region" description="Helical" evidence="10">
    <location>
        <begin position="557"/>
        <end position="585"/>
    </location>
</feature>